<feature type="binding site" evidence="14">
    <location>
        <position position="339"/>
    </location>
    <ligand>
        <name>Zn(2+)</name>
        <dbReference type="ChEBI" id="CHEBI:29105"/>
        <note>catalytic</note>
    </ligand>
</feature>
<feature type="active site" description="Proton acceptor" evidence="12">
    <location>
        <position position="317"/>
    </location>
</feature>
<evidence type="ECO:0000256" key="9">
    <source>
        <dbReference type="ARBA" id="ARBA00022801"/>
    </source>
</evidence>
<dbReference type="Pfam" id="PF09127">
    <property type="entry name" value="Leuk-A4-hydro_C"/>
    <property type="match status" value="1"/>
</dbReference>
<evidence type="ECO:0000313" key="16">
    <source>
        <dbReference type="EMBL" id="MBK9981233.1"/>
    </source>
</evidence>
<dbReference type="Gene3D" id="3.30.2010.30">
    <property type="match status" value="1"/>
</dbReference>
<protein>
    <recommendedName>
        <fullName evidence="5">Aminopeptidase N</fullName>
        <ecNumber evidence="4">3.4.11.2</ecNumber>
    </recommendedName>
</protein>
<evidence type="ECO:0000256" key="14">
    <source>
        <dbReference type="PIRSR" id="PIRSR634015-3"/>
    </source>
</evidence>
<dbReference type="InterPro" id="IPR015211">
    <property type="entry name" value="Peptidase_M1_C"/>
</dbReference>
<dbReference type="FunFam" id="3.30.2010.30:FF:000001">
    <property type="entry name" value="Leukotriene A(4) hydrolase"/>
    <property type="match status" value="1"/>
</dbReference>
<feature type="binding site" evidence="13">
    <location>
        <begin position="160"/>
        <end position="162"/>
    </location>
    <ligand>
        <name>a peptide</name>
        <dbReference type="ChEBI" id="CHEBI:60466"/>
    </ligand>
</feature>
<dbReference type="InterPro" id="IPR014782">
    <property type="entry name" value="Peptidase_M1_dom"/>
</dbReference>
<feature type="binding site" evidence="14">
    <location>
        <position position="320"/>
    </location>
    <ligand>
        <name>Zn(2+)</name>
        <dbReference type="ChEBI" id="CHEBI:29105"/>
        <note>catalytic</note>
    </ligand>
</feature>
<dbReference type="InterPro" id="IPR016024">
    <property type="entry name" value="ARM-type_fold"/>
</dbReference>
<sequence>MKTQFYYLFLLFAYLVLHSCKENSETATGDSKNTIVNDIHSNAKPDQAVVKHLSLELTADFEIKKLSGTATYDIEVKEGADTIILDTKDLDIHQVTLDGKNTPFTLGKDDKWLGQALSIPVSHDSKKLIIAYSTRPTSEALQWLVPSQTAGKQHPYLFTQGEAILTRTWIPIQDSPGIRMTYDAKITVPKDLMAVMSATNPQQKNKDGVYTFQMDQPIPSYLIALAIGDLEFKSIDKRTGVYAEPGMLNKATDEFADVEKMVSTAESLYGPYQWERYDVIVLPPSFPFGGMENPRLTFATPTIIAGDKSLTSLIAHELAHSWSGNLVTNATWNDFWLNEGFTDYFERRIIEALYDKSYSDMLATLGLQDLKAELKDLSPEDTHLFLNLAGRNPDDGMTSIAYEKGALFLTMLEQKAGREKFDAFLKKYFADHKFQSMTTEKFLTYLDENLIKPNHLYVNVDAWVYKPGLPDTIPTFNADRFMKVDTQVTFFVNGRKASKLETKNWSTHEWLHFIKALPDSLAEADMVDLDNSFGFTASNNSELKDAWFKLAINQGYGLKILPEIRSFLVNVGRRKYLTPLYTALTEKGMYKEAKSIFDEAKPNYHSISANSIQAILEKTAPKI</sequence>
<evidence type="ECO:0000256" key="7">
    <source>
        <dbReference type="ARBA" id="ARBA00022670"/>
    </source>
</evidence>
<dbReference type="Gene3D" id="1.10.390.10">
    <property type="entry name" value="Neutral Protease Domain 2"/>
    <property type="match status" value="1"/>
</dbReference>
<dbReference type="InterPro" id="IPR038502">
    <property type="entry name" value="M1_LTA-4_hydro/amino_C_sf"/>
</dbReference>
<dbReference type="SMART" id="SM01263">
    <property type="entry name" value="Leuk-A4-hydro_C"/>
    <property type="match status" value="1"/>
</dbReference>
<evidence type="ECO:0000256" key="6">
    <source>
        <dbReference type="ARBA" id="ARBA00022490"/>
    </source>
</evidence>
<evidence type="ECO:0000256" key="3">
    <source>
        <dbReference type="ARBA" id="ARBA00010136"/>
    </source>
</evidence>
<dbReference type="AlphaFoldDB" id="A0A9D7SSK2"/>
<keyword evidence="8 14" id="KW-0479">Metal-binding</keyword>
<dbReference type="EMBL" id="JADKGY010000001">
    <property type="protein sequence ID" value="MBK9981233.1"/>
    <property type="molecule type" value="Genomic_DNA"/>
</dbReference>
<feature type="binding site" evidence="13">
    <location>
        <begin position="287"/>
        <end position="292"/>
    </location>
    <ligand>
        <name>a peptide</name>
        <dbReference type="ChEBI" id="CHEBI:60466"/>
    </ligand>
</feature>
<dbReference type="GO" id="GO:0016285">
    <property type="term" value="F:alanyl aminopeptidase activity"/>
    <property type="evidence" value="ECO:0007669"/>
    <property type="project" value="UniProtKB-EC"/>
</dbReference>
<comment type="similarity">
    <text evidence="3">Belongs to the peptidase M1 family.</text>
</comment>
<evidence type="ECO:0000313" key="17">
    <source>
        <dbReference type="Proteomes" id="UP000808337"/>
    </source>
</evidence>
<evidence type="ECO:0000259" key="15">
    <source>
        <dbReference type="SMART" id="SM01263"/>
    </source>
</evidence>
<dbReference type="CDD" id="cd09599">
    <property type="entry name" value="M1_LTA4H"/>
    <property type="match status" value="1"/>
</dbReference>
<dbReference type="InterPro" id="IPR001930">
    <property type="entry name" value="Peptidase_M1"/>
</dbReference>
<evidence type="ECO:0000256" key="1">
    <source>
        <dbReference type="ARBA" id="ARBA00000098"/>
    </source>
</evidence>
<keyword evidence="6" id="KW-0963">Cytoplasm</keyword>
<evidence type="ECO:0000256" key="10">
    <source>
        <dbReference type="ARBA" id="ARBA00022833"/>
    </source>
</evidence>
<feature type="active site" description="Proton donor" evidence="12">
    <location>
        <position position="402"/>
    </location>
</feature>
<dbReference type="Pfam" id="PF01433">
    <property type="entry name" value="Peptidase_M1"/>
    <property type="match status" value="1"/>
</dbReference>
<keyword evidence="10 14" id="KW-0862">Zinc</keyword>
<keyword evidence="11" id="KW-0482">Metalloprotease</keyword>
<dbReference type="GO" id="GO:0008237">
    <property type="term" value="F:metallopeptidase activity"/>
    <property type="evidence" value="ECO:0007669"/>
    <property type="project" value="UniProtKB-KW"/>
</dbReference>
<dbReference type="SUPFAM" id="SSF63737">
    <property type="entry name" value="Leukotriene A4 hydrolase N-terminal domain"/>
    <property type="match status" value="1"/>
</dbReference>
<keyword evidence="7" id="KW-0645">Protease</keyword>
<keyword evidence="9" id="KW-0378">Hydrolase</keyword>
<feature type="binding site" evidence="14">
    <location>
        <position position="316"/>
    </location>
    <ligand>
        <name>Zn(2+)</name>
        <dbReference type="ChEBI" id="CHEBI:29105"/>
        <note>catalytic</note>
    </ligand>
</feature>
<evidence type="ECO:0000256" key="8">
    <source>
        <dbReference type="ARBA" id="ARBA00022723"/>
    </source>
</evidence>
<comment type="catalytic activity">
    <reaction evidence="1">
        <text>Release of an N-terminal amino acid, Xaa-|-Yaa- from a peptide, amide or arylamide. Xaa is preferably Ala, but may be most amino acids including Pro (slow action). When a terminal hydrophobic residue is followed by a prolyl residue, the two may be released as an intact Xaa-Pro dipeptide.</text>
        <dbReference type="EC" id="3.4.11.2"/>
    </reaction>
</comment>
<reference evidence="16 17" key="1">
    <citation type="submission" date="2020-10" db="EMBL/GenBank/DDBJ databases">
        <title>Connecting structure to function with the recovery of over 1000 high-quality activated sludge metagenome-assembled genomes encoding full-length rRNA genes using long-read sequencing.</title>
        <authorList>
            <person name="Singleton C.M."/>
            <person name="Petriglieri F."/>
            <person name="Kristensen J.M."/>
            <person name="Kirkegaard R.H."/>
            <person name="Michaelsen T.Y."/>
            <person name="Andersen M.H."/>
            <person name="Karst S.M."/>
            <person name="Dueholm M.S."/>
            <person name="Nielsen P.H."/>
            <person name="Albertsen M."/>
        </authorList>
    </citation>
    <scope>NUCLEOTIDE SEQUENCE [LARGE SCALE GENOMIC DNA]</scope>
    <source>
        <strain evidence="16">Ribe_18-Q3-R11-54_MAXAC.273</strain>
    </source>
</reference>
<name>A0A9D7SSK2_9BACT</name>
<proteinExistence type="inferred from homology"/>
<evidence type="ECO:0000256" key="13">
    <source>
        <dbReference type="PIRSR" id="PIRSR634015-2"/>
    </source>
</evidence>
<feature type="domain" description="Peptidase M1 leukotriene A4 hydrolase/aminopeptidase C-terminal" evidence="15">
    <location>
        <begin position="478"/>
        <end position="616"/>
    </location>
</feature>
<comment type="subcellular location">
    <subcellularLocation>
        <location evidence="2">Cytoplasm</location>
    </subcellularLocation>
</comment>
<dbReference type="InterPro" id="IPR042097">
    <property type="entry name" value="Aminopeptidase_N-like_N_sf"/>
</dbReference>
<dbReference type="Pfam" id="PF17900">
    <property type="entry name" value="Peptidase_M1_N"/>
    <property type="match status" value="1"/>
</dbReference>
<dbReference type="Gene3D" id="1.25.40.320">
    <property type="entry name" value="Peptidase M1, leukotriene A4 hydrolase/aminopeptidase C-terminal domain"/>
    <property type="match status" value="1"/>
</dbReference>
<dbReference type="InterPro" id="IPR027268">
    <property type="entry name" value="Peptidase_M4/M1_CTD_sf"/>
</dbReference>
<evidence type="ECO:0000256" key="11">
    <source>
        <dbReference type="ARBA" id="ARBA00023049"/>
    </source>
</evidence>
<evidence type="ECO:0000256" key="5">
    <source>
        <dbReference type="ARBA" id="ARBA00015611"/>
    </source>
</evidence>
<dbReference type="GO" id="GO:0006508">
    <property type="term" value="P:proteolysis"/>
    <property type="evidence" value="ECO:0007669"/>
    <property type="project" value="UniProtKB-KW"/>
</dbReference>
<feature type="binding site" evidence="13">
    <location>
        <begin position="573"/>
        <end position="575"/>
    </location>
    <ligand>
        <name>a peptide</name>
        <dbReference type="ChEBI" id="CHEBI:60466"/>
    </ligand>
</feature>
<dbReference type="InterPro" id="IPR045357">
    <property type="entry name" value="Aminopeptidase_N-like_N"/>
</dbReference>
<comment type="cofactor">
    <cofactor evidence="14">
        <name>Zn(2+)</name>
        <dbReference type="ChEBI" id="CHEBI:29105"/>
    </cofactor>
    <text evidence="14">Binds 1 zinc ion per subunit.</text>
</comment>
<dbReference type="SUPFAM" id="SSF48371">
    <property type="entry name" value="ARM repeat"/>
    <property type="match status" value="1"/>
</dbReference>
<evidence type="ECO:0000256" key="12">
    <source>
        <dbReference type="PIRSR" id="PIRSR634015-1"/>
    </source>
</evidence>
<dbReference type="InterPro" id="IPR049980">
    <property type="entry name" value="LTA4H_cat"/>
</dbReference>
<dbReference type="GO" id="GO:0008270">
    <property type="term" value="F:zinc ion binding"/>
    <property type="evidence" value="ECO:0007669"/>
    <property type="project" value="InterPro"/>
</dbReference>
<dbReference type="Proteomes" id="UP000808337">
    <property type="component" value="Unassembled WGS sequence"/>
</dbReference>
<gene>
    <name evidence="16" type="ORF">IPP15_02210</name>
</gene>
<evidence type="ECO:0000256" key="4">
    <source>
        <dbReference type="ARBA" id="ARBA00012564"/>
    </source>
</evidence>
<dbReference type="SUPFAM" id="SSF55486">
    <property type="entry name" value="Metalloproteases ('zincins'), catalytic domain"/>
    <property type="match status" value="1"/>
</dbReference>
<dbReference type="GO" id="GO:0005737">
    <property type="term" value="C:cytoplasm"/>
    <property type="evidence" value="ECO:0007669"/>
    <property type="project" value="UniProtKB-SubCell"/>
</dbReference>
<comment type="caution">
    <text evidence="16">The sequence shown here is derived from an EMBL/GenBank/DDBJ whole genome shotgun (WGS) entry which is preliminary data.</text>
</comment>
<dbReference type="PANTHER" id="PTHR45726:SF3">
    <property type="entry name" value="LEUKOTRIENE A-4 HYDROLASE"/>
    <property type="match status" value="1"/>
</dbReference>
<evidence type="ECO:0000256" key="2">
    <source>
        <dbReference type="ARBA" id="ARBA00004496"/>
    </source>
</evidence>
<accession>A0A9D7SSK2</accession>
<dbReference type="PANTHER" id="PTHR45726">
    <property type="entry name" value="LEUKOTRIENE A-4 HYDROLASE"/>
    <property type="match status" value="1"/>
</dbReference>
<organism evidence="16 17">
    <name type="scientific">Candidatus Opimibacter skivensis</name>
    <dbReference type="NCBI Taxonomy" id="2982028"/>
    <lineage>
        <taxon>Bacteria</taxon>
        <taxon>Pseudomonadati</taxon>
        <taxon>Bacteroidota</taxon>
        <taxon>Saprospiria</taxon>
        <taxon>Saprospirales</taxon>
        <taxon>Saprospiraceae</taxon>
        <taxon>Candidatus Opimibacter</taxon>
    </lineage>
</organism>
<dbReference type="PRINTS" id="PR00756">
    <property type="entry name" value="ALADIPTASE"/>
</dbReference>
<dbReference type="Gene3D" id="2.60.40.1730">
    <property type="entry name" value="tricorn interacting facor f3 domain"/>
    <property type="match status" value="1"/>
</dbReference>
<dbReference type="InterPro" id="IPR034015">
    <property type="entry name" value="M1_LTA4H"/>
</dbReference>
<dbReference type="EC" id="3.4.11.2" evidence="4"/>